<protein>
    <submittedName>
        <fullName evidence="2">Enoyl-CoA hydratase/carnithine racemase</fullName>
    </submittedName>
</protein>
<dbReference type="GO" id="GO:0006635">
    <property type="term" value="P:fatty acid beta-oxidation"/>
    <property type="evidence" value="ECO:0007669"/>
    <property type="project" value="TreeGrafter"/>
</dbReference>
<organism evidence="2 3">
    <name type="scientific">Mycobacterium europaeum</name>
    <dbReference type="NCBI Taxonomy" id="761804"/>
    <lineage>
        <taxon>Bacteria</taxon>
        <taxon>Bacillati</taxon>
        <taxon>Actinomycetota</taxon>
        <taxon>Actinomycetes</taxon>
        <taxon>Mycobacteriales</taxon>
        <taxon>Mycobacteriaceae</taxon>
        <taxon>Mycobacterium</taxon>
        <taxon>Mycobacterium simiae complex</taxon>
    </lineage>
</organism>
<dbReference type="AlphaFoldDB" id="A0A0U1DP85"/>
<dbReference type="PANTHER" id="PTHR11941">
    <property type="entry name" value="ENOYL-COA HYDRATASE-RELATED"/>
    <property type="match status" value="1"/>
</dbReference>
<dbReference type="SUPFAM" id="SSF52096">
    <property type="entry name" value="ClpP/crotonase"/>
    <property type="match status" value="1"/>
</dbReference>
<keyword evidence="3" id="KW-1185">Reference proteome</keyword>
<sequence>MTRNITVSTDDHVAVIEINRPPANYFDRQLICEIVDATGELHAHGTRAIVLCSEGKHFCAGANFADGEMEGDRSRSSGLLYREAIRLFDAKVPIIAAVQGSAVGGGLGLACAADFRVATPSSRFHANFSMLGFHQGFGLSETLPAIVGAQHAMDLLYTSRRIDGQHAFEIGLVDRLVPDAELRTEALNWAAEIAAAAPLAVQSIRETLRAPLANRVRVVLERELDQQQKLWATNDSKIGIAANLAREKAVFTGH</sequence>
<reference evidence="3" key="1">
    <citation type="submission" date="2015-03" db="EMBL/GenBank/DDBJ databases">
        <authorList>
            <person name="Urmite Genomes"/>
        </authorList>
    </citation>
    <scope>NUCLEOTIDE SEQUENCE [LARGE SCALE GENOMIC DNA]</scope>
    <source>
        <strain evidence="3">CSUR P1344</strain>
    </source>
</reference>
<dbReference type="Pfam" id="PF00378">
    <property type="entry name" value="ECH_1"/>
    <property type="match status" value="1"/>
</dbReference>
<evidence type="ECO:0000313" key="2">
    <source>
        <dbReference type="EMBL" id="CQD18620.1"/>
    </source>
</evidence>
<proteinExistence type="predicted"/>
<dbReference type="InterPro" id="IPR001753">
    <property type="entry name" value="Enoyl-CoA_hydra/iso"/>
</dbReference>
<name>A0A0U1DP85_9MYCO</name>
<accession>A0A0U1DP85</accession>
<dbReference type="GO" id="GO:0003824">
    <property type="term" value="F:catalytic activity"/>
    <property type="evidence" value="ECO:0007669"/>
    <property type="project" value="UniProtKB-ARBA"/>
</dbReference>
<dbReference type="CDD" id="cd06558">
    <property type="entry name" value="crotonase-like"/>
    <property type="match status" value="1"/>
</dbReference>
<dbReference type="EMBL" id="CTEC01000002">
    <property type="protein sequence ID" value="CQD18620.1"/>
    <property type="molecule type" value="Genomic_DNA"/>
</dbReference>
<gene>
    <name evidence="2" type="ORF">BN000_04247</name>
</gene>
<dbReference type="InterPro" id="IPR029045">
    <property type="entry name" value="ClpP/crotonase-like_dom_sf"/>
</dbReference>
<keyword evidence="1" id="KW-0443">Lipid metabolism</keyword>
<dbReference type="Gene3D" id="3.90.226.10">
    <property type="entry name" value="2-enoyl-CoA Hydratase, Chain A, domain 1"/>
    <property type="match status" value="1"/>
</dbReference>
<dbReference type="RefSeq" id="WP_090422627.1">
    <property type="nucleotide sequence ID" value="NZ_CTEC01000002.1"/>
</dbReference>
<evidence type="ECO:0000313" key="3">
    <source>
        <dbReference type="Proteomes" id="UP000199601"/>
    </source>
</evidence>
<evidence type="ECO:0000256" key="1">
    <source>
        <dbReference type="ARBA" id="ARBA00023098"/>
    </source>
</evidence>
<dbReference type="PANTHER" id="PTHR11941:SF54">
    <property type="entry name" value="ENOYL-COA HYDRATASE, MITOCHONDRIAL"/>
    <property type="match status" value="1"/>
</dbReference>
<dbReference type="Proteomes" id="UP000199601">
    <property type="component" value="Unassembled WGS sequence"/>
</dbReference>